<comment type="catalytic activity">
    <reaction evidence="5">
        <text>phosphoethanolamine + S-adenosyl-L-methionine = N-methylethanolamine phosphate + S-adenosyl-L-homocysteine + H(+)</text>
        <dbReference type="Rhea" id="RHEA:20365"/>
        <dbReference type="ChEBI" id="CHEBI:15378"/>
        <dbReference type="ChEBI" id="CHEBI:57781"/>
        <dbReference type="ChEBI" id="CHEBI:57856"/>
        <dbReference type="ChEBI" id="CHEBI:58190"/>
        <dbReference type="ChEBI" id="CHEBI:59789"/>
        <dbReference type="EC" id="2.1.1.103"/>
    </reaction>
    <physiologicalReaction direction="left-to-right" evidence="5">
        <dbReference type="Rhea" id="RHEA:20366"/>
    </physiologicalReaction>
</comment>
<dbReference type="InterPro" id="IPR041698">
    <property type="entry name" value="Methyltransf_25"/>
</dbReference>
<evidence type="ECO:0000256" key="4">
    <source>
        <dbReference type="ARBA" id="ARBA00035674"/>
    </source>
</evidence>
<evidence type="ECO:0000313" key="8">
    <source>
        <dbReference type="WBParaSite" id="SPAL_0000042500.1"/>
    </source>
</evidence>
<dbReference type="PANTHER" id="PTHR44307">
    <property type="entry name" value="PHOSPHOETHANOLAMINE METHYLTRANSFERASE"/>
    <property type="match status" value="1"/>
</dbReference>
<dbReference type="Gene3D" id="3.40.50.12180">
    <property type="match status" value="1"/>
</dbReference>
<evidence type="ECO:0000256" key="5">
    <source>
        <dbReference type="ARBA" id="ARBA00047622"/>
    </source>
</evidence>
<reference evidence="8" key="1">
    <citation type="submission" date="2017-02" db="UniProtKB">
        <authorList>
            <consortium name="WormBaseParasite"/>
        </authorList>
    </citation>
    <scope>IDENTIFICATION</scope>
</reference>
<dbReference type="AlphaFoldDB" id="A0A0N5B2X3"/>
<name>A0A0N5B2X3_STREA</name>
<evidence type="ECO:0000259" key="6">
    <source>
        <dbReference type="Pfam" id="PF13649"/>
    </source>
</evidence>
<dbReference type="PANTHER" id="PTHR44307:SF18">
    <property type="entry name" value="PHOSPHOETHANOLAMINE N-METHYLTRANSFERASE 1"/>
    <property type="match status" value="1"/>
</dbReference>
<dbReference type="WBParaSite" id="SPAL_0000042500.1">
    <property type="protein sequence ID" value="SPAL_0000042500.1"/>
    <property type="gene ID" value="SPAL_0000042500"/>
</dbReference>
<dbReference type="EC" id="2.1.1.103" evidence="4"/>
<dbReference type="Proteomes" id="UP000046392">
    <property type="component" value="Unplaced"/>
</dbReference>
<dbReference type="GO" id="GO:0000234">
    <property type="term" value="F:phosphoethanolamine N-methyltransferase activity"/>
    <property type="evidence" value="ECO:0007669"/>
    <property type="project" value="UniProtKB-EC"/>
</dbReference>
<dbReference type="SUPFAM" id="SSF53335">
    <property type="entry name" value="S-adenosyl-L-methionine-dependent methyltransferases"/>
    <property type="match status" value="1"/>
</dbReference>
<evidence type="ECO:0000256" key="1">
    <source>
        <dbReference type="ARBA" id="ARBA00004969"/>
    </source>
</evidence>
<keyword evidence="7" id="KW-1185">Reference proteome</keyword>
<dbReference type="STRING" id="174720.A0A0N5B2X3"/>
<feature type="domain" description="Methyltransferase" evidence="6">
    <location>
        <begin position="55"/>
        <end position="152"/>
    </location>
</feature>
<dbReference type="Gene3D" id="3.40.50.150">
    <property type="entry name" value="Vaccinia Virus protein VP39"/>
    <property type="match status" value="1"/>
</dbReference>
<dbReference type="InterPro" id="IPR029063">
    <property type="entry name" value="SAM-dependent_MTases_sf"/>
</dbReference>
<dbReference type="Pfam" id="PF13649">
    <property type="entry name" value="Methyltransf_25"/>
    <property type="match status" value="1"/>
</dbReference>
<protein>
    <recommendedName>
        <fullName evidence="4">phosphoethanolamine N-methyltransferase</fullName>
        <ecNumber evidence="4">2.1.1.103</ecNumber>
    </recommendedName>
</protein>
<evidence type="ECO:0000256" key="2">
    <source>
        <dbReference type="ARBA" id="ARBA00005189"/>
    </source>
</evidence>
<comment type="pathway">
    <text evidence="1">Phospholipid metabolism; phosphatidylcholine biosynthesis.</text>
</comment>
<accession>A0A0N5B2X3</accession>
<dbReference type="CDD" id="cd02440">
    <property type="entry name" value="AdoMet_MTases"/>
    <property type="match status" value="1"/>
</dbReference>
<organism evidence="7 8">
    <name type="scientific">Strongyloides papillosus</name>
    <name type="common">Intestinal threadworm</name>
    <dbReference type="NCBI Taxonomy" id="174720"/>
    <lineage>
        <taxon>Eukaryota</taxon>
        <taxon>Metazoa</taxon>
        <taxon>Ecdysozoa</taxon>
        <taxon>Nematoda</taxon>
        <taxon>Chromadorea</taxon>
        <taxon>Rhabditida</taxon>
        <taxon>Tylenchina</taxon>
        <taxon>Panagrolaimomorpha</taxon>
        <taxon>Strongyloidoidea</taxon>
        <taxon>Strongyloididae</taxon>
        <taxon>Strongyloides</taxon>
    </lineage>
</organism>
<proteinExistence type="predicted"/>
<comment type="pathway">
    <text evidence="2">Lipid metabolism.</text>
</comment>
<keyword evidence="3" id="KW-0808">Transferase</keyword>
<evidence type="ECO:0000313" key="7">
    <source>
        <dbReference type="Proteomes" id="UP000046392"/>
    </source>
</evidence>
<sequence length="472" mass="54565">MDGENDRQDFLQYWRQFGNDANINGMMLNANASLYEESDRKDVCLLLPDMSGKTVLDAGAGIGRFTAELAARAERVSASDFISEYVEKLRNLSTEAFKDGKIIDVTVADATRLSYPENSYFLVFTNWLYMYFNSTECSRFTINALKWLEEGGYFKLRESCSEPSTGRVQNRKETSLHASVNSNPTEYRFSSVYLKLIETARYLDSNGQKWKFEIQICGSVPTYISHGNNWRQVQLIAKKVKAPVTDIVPTVEELKRFVNNDWIVAQKEKDRIVDGVKKYFGDKIFTNELIEENLTDQGKINASFIFQSSFNPWYKRIYPFSFKSNNHSLVWTNEGDRELFRCSLTAANEEKNPGIFFTYSNDNLFNAFDYVSKRNILLNNFMAIDYLSNHQFNFIEAFGKVARPNAKILLLESFSDEEEKNLKLSKLTKQYTIKCVTDDVHNEIKNIHQNKNIVDDIMSKKWMFISLTTTTD</sequence>
<evidence type="ECO:0000256" key="3">
    <source>
        <dbReference type="ARBA" id="ARBA00022679"/>
    </source>
</evidence>